<dbReference type="GO" id="GO:0005525">
    <property type="term" value="F:GTP binding"/>
    <property type="evidence" value="ECO:0007669"/>
    <property type="project" value="InterPro"/>
</dbReference>
<dbReference type="Proteomes" id="UP000297703">
    <property type="component" value="Unassembled WGS sequence"/>
</dbReference>
<protein>
    <submittedName>
        <fullName evidence="1">Interferon-inducible GTPase 5</fullName>
    </submittedName>
</protein>
<organism evidence="1 2">
    <name type="scientific">Platysternon megacephalum</name>
    <name type="common">big-headed turtle</name>
    <dbReference type="NCBI Taxonomy" id="55544"/>
    <lineage>
        <taxon>Eukaryota</taxon>
        <taxon>Metazoa</taxon>
        <taxon>Chordata</taxon>
        <taxon>Craniata</taxon>
        <taxon>Vertebrata</taxon>
        <taxon>Euteleostomi</taxon>
        <taxon>Archelosauria</taxon>
        <taxon>Testudinata</taxon>
        <taxon>Testudines</taxon>
        <taxon>Cryptodira</taxon>
        <taxon>Durocryptodira</taxon>
        <taxon>Testudinoidea</taxon>
        <taxon>Platysternidae</taxon>
        <taxon>Platysternon</taxon>
    </lineage>
</organism>
<dbReference type="AlphaFoldDB" id="A0A4D9DFR3"/>
<dbReference type="InterPro" id="IPR027417">
    <property type="entry name" value="P-loop_NTPase"/>
</dbReference>
<dbReference type="OrthoDB" id="422720at2759"/>
<sequence>MELPKGAVAGRSQELDFKLPAMDLEELQAAIDRGNLSAAASKVQESLELSKKARLDIAIMGESGAGKSSFVSARLGFEEDQYTAKVCVFEITMEPTGDVLPLSLPKRGNHGASWEM</sequence>
<dbReference type="Pfam" id="PF05049">
    <property type="entry name" value="IIGP"/>
    <property type="match status" value="1"/>
</dbReference>
<reference evidence="1 2" key="2">
    <citation type="submission" date="2019-04" db="EMBL/GenBank/DDBJ databases">
        <title>The genome sequence of big-headed turtle.</title>
        <authorList>
            <person name="Gong S."/>
        </authorList>
    </citation>
    <scope>NUCLEOTIDE SEQUENCE [LARGE SCALE GENOMIC DNA]</scope>
    <source>
        <strain evidence="1">DO16091913</strain>
        <tissue evidence="1">Muscle</tissue>
    </source>
</reference>
<evidence type="ECO:0000313" key="1">
    <source>
        <dbReference type="EMBL" id="TFJ96246.1"/>
    </source>
</evidence>
<dbReference type="GO" id="GO:0016020">
    <property type="term" value="C:membrane"/>
    <property type="evidence" value="ECO:0007669"/>
    <property type="project" value="InterPro"/>
</dbReference>
<dbReference type="Gene3D" id="3.40.50.300">
    <property type="entry name" value="P-loop containing nucleotide triphosphate hydrolases"/>
    <property type="match status" value="1"/>
</dbReference>
<name>A0A4D9DFR3_9SAUR</name>
<dbReference type="InterPro" id="IPR007743">
    <property type="entry name" value="Immunity-related_GTPase-like"/>
</dbReference>
<reference evidence="1 2" key="1">
    <citation type="submission" date="2019-04" db="EMBL/GenBank/DDBJ databases">
        <title>Draft genome of the big-headed turtle Platysternon megacephalum.</title>
        <authorList>
            <person name="Gong S."/>
        </authorList>
    </citation>
    <scope>NUCLEOTIDE SEQUENCE [LARGE SCALE GENOMIC DNA]</scope>
    <source>
        <strain evidence="1">DO16091913</strain>
        <tissue evidence="1">Muscle</tissue>
    </source>
</reference>
<dbReference type="PANTHER" id="PTHR32341:SF10">
    <property type="entry name" value="INTERFERON-INDUCIBLE GTPASE 5"/>
    <property type="match status" value="1"/>
</dbReference>
<dbReference type="InterPro" id="IPR051515">
    <property type="entry name" value="IRG"/>
</dbReference>
<dbReference type="SUPFAM" id="SSF52540">
    <property type="entry name" value="P-loop containing nucleoside triphosphate hydrolases"/>
    <property type="match status" value="1"/>
</dbReference>
<gene>
    <name evidence="1" type="ORF">DR999_PMT21985</name>
</gene>
<keyword evidence="2" id="KW-1185">Reference proteome</keyword>
<accession>A0A4D9DFR3</accession>
<evidence type="ECO:0000313" key="2">
    <source>
        <dbReference type="Proteomes" id="UP000297703"/>
    </source>
</evidence>
<comment type="caution">
    <text evidence="1">The sequence shown here is derived from an EMBL/GenBank/DDBJ whole genome shotgun (WGS) entry which is preliminary data.</text>
</comment>
<dbReference type="PANTHER" id="PTHR32341">
    <property type="entry name" value="INTERFERON-INDUCIBLE GTPASE"/>
    <property type="match status" value="1"/>
</dbReference>
<proteinExistence type="predicted"/>
<dbReference type="STRING" id="55544.A0A4D9DFR3"/>
<dbReference type="EMBL" id="QXTE01000729">
    <property type="protein sequence ID" value="TFJ96246.1"/>
    <property type="molecule type" value="Genomic_DNA"/>
</dbReference>